<dbReference type="STRING" id="45072.Lqua_2420"/>
<dbReference type="Gene3D" id="1.10.1200.10">
    <property type="entry name" value="ACP-like"/>
    <property type="match status" value="1"/>
</dbReference>
<dbReference type="InterPro" id="IPR023213">
    <property type="entry name" value="CAT-like_dom_sf"/>
</dbReference>
<keyword evidence="7" id="KW-1185">Reference proteome</keyword>
<keyword evidence="3" id="KW-0597">Phosphoprotein</keyword>
<dbReference type="Gene3D" id="3.40.50.12780">
    <property type="entry name" value="N-terminal domain of ligase-like"/>
    <property type="match status" value="1"/>
</dbReference>
<dbReference type="GO" id="GO:0009403">
    <property type="term" value="P:toxin biosynthetic process"/>
    <property type="evidence" value="ECO:0007669"/>
    <property type="project" value="UniProtKB-ARBA"/>
</dbReference>
<dbReference type="EMBL" id="LNYR01000034">
    <property type="protein sequence ID" value="KTD46317.1"/>
    <property type="molecule type" value="Genomic_DNA"/>
</dbReference>
<dbReference type="NCBIfam" id="TIGR01733">
    <property type="entry name" value="AA-adenyl-dom"/>
    <property type="match status" value="1"/>
</dbReference>
<dbReference type="GO" id="GO:0005737">
    <property type="term" value="C:cytoplasm"/>
    <property type="evidence" value="ECO:0007669"/>
    <property type="project" value="TreeGrafter"/>
</dbReference>
<evidence type="ECO:0000313" key="6">
    <source>
        <dbReference type="EMBL" id="STY18913.1"/>
    </source>
</evidence>
<dbReference type="Pfam" id="PF00501">
    <property type="entry name" value="AMP-binding"/>
    <property type="match status" value="1"/>
</dbReference>
<dbReference type="CDD" id="cd02440">
    <property type="entry name" value="AdoMet_MTases"/>
    <property type="match status" value="1"/>
</dbReference>
<keyword evidence="2" id="KW-0596">Phosphopantetheine</keyword>
<evidence type="ECO:0000259" key="4">
    <source>
        <dbReference type="PROSITE" id="PS50075"/>
    </source>
</evidence>
<dbReference type="Gene3D" id="3.30.559.30">
    <property type="entry name" value="Nonribosomal peptide synthetase, condensation domain"/>
    <property type="match status" value="2"/>
</dbReference>
<organism evidence="6 8">
    <name type="scientific">Legionella quateirensis</name>
    <dbReference type="NCBI Taxonomy" id="45072"/>
    <lineage>
        <taxon>Bacteria</taxon>
        <taxon>Pseudomonadati</taxon>
        <taxon>Pseudomonadota</taxon>
        <taxon>Gammaproteobacteria</taxon>
        <taxon>Legionellales</taxon>
        <taxon>Legionellaceae</taxon>
        <taxon>Legionella</taxon>
    </lineage>
</organism>
<dbReference type="Pfam" id="PF08242">
    <property type="entry name" value="Methyltransf_12"/>
    <property type="match status" value="1"/>
</dbReference>
<dbReference type="SUPFAM" id="SSF56801">
    <property type="entry name" value="Acetyl-CoA synthetase-like"/>
    <property type="match status" value="1"/>
</dbReference>
<dbReference type="CDD" id="cd05930">
    <property type="entry name" value="A_NRPS"/>
    <property type="match status" value="1"/>
</dbReference>
<dbReference type="Pfam" id="PF00668">
    <property type="entry name" value="Condensation"/>
    <property type="match status" value="2"/>
</dbReference>
<dbReference type="SUPFAM" id="SSF52777">
    <property type="entry name" value="CoA-dependent acyltransferases"/>
    <property type="match status" value="4"/>
</dbReference>
<dbReference type="PANTHER" id="PTHR45527:SF1">
    <property type="entry name" value="FATTY ACID SYNTHASE"/>
    <property type="match status" value="1"/>
</dbReference>
<dbReference type="InterPro" id="IPR010071">
    <property type="entry name" value="AA_adenyl_dom"/>
</dbReference>
<reference evidence="6 8" key="2">
    <citation type="submission" date="2018-06" db="EMBL/GenBank/DDBJ databases">
        <authorList>
            <consortium name="Pathogen Informatics"/>
            <person name="Doyle S."/>
        </authorList>
    </citation>
    <scope>NUCLEOTIDE SEQUENCE [LARGE SCALE GENOMIC DNA]</scope>
    <source>
        <strain evidence="6 8">NCTC12376</strain>
    </source>
</reference>
<dbReference type="SUPFAM" id="SSF47336">
    <property type="entry name" value="ACP-like"/>
    <property type="match status" value="1"/>
</dbReference>
<evidence type="ECO:0000313" key="8">
    <source>
        <dbReference type="Proteomes" id="UP000254230"/>
    </source>
</evidence>
<dbReference type="Gene3D" id="3.40.50.150">
    <property type="entry name" value="Vaccinia Virus protein VP39"/>
    <property type="match status" value="1"/>
</dbReference>
<dbReference type="EMBL" id="UGOW01000001">
    <property type="protein sequence ID" value="STY18913.1"/>
    <property type="molecule type" value="Genomic_DNA"/>
</dbReference>
<evidence type="ECO:0000313" key="5">
    <source>
        <dbReference type="EMBL" id="KTD46317.1"/>
    </source>
</evidence>
<evidence type="ECO:0000256" key="2">
    <source>
        <dbReference type="ARBA" id="ARBA00022450"/>
    </source>
</evidence>
<name>A0A378KWJ3_9GAMM</name>
<dbReference type="Proteomes" id="UP000054639">
    <property type="component" value="Unassembled WGS sequence"/>
</dbReference>
<comment type="cofactor">
    <cofactor evidence="1">
        <name>pantetheine 4'-phosphate</name>
        <dbReference type="ChEBI" id="CHEBI:47942"/>
    </cofactor>
</comment>
<dbReference type="SUPFAM" id="SSF53335">
    <property type="entry name" value="S-adenosyl-L-methionine-dependent methyltransferases"/>
    <property type="match status" value="1"/>
</dbReference>
<dbReference type="PROSITE" id="PS00455">
    <property type="entry name" value="AMP_BINDING"/>
    <property type="match status" value="1"/>
</dbReference>
<protein>
    <submittedName>
        <fullName evidence="6">Peptide synthetase, non-ribosomal</fullName>
    </submittedName>
</protein>
<dbReference type="PRINTS" id="PR00154">
    <property type="entry name" value="AMPBINDING"/>
</dbReference>
<dbReference type="InterPro" id="IPR020459">
    <property type="entry name" value="AMP-binding"/>
</dbReference>
<dbReference type="FunFam" id="3.40.50.980:FF:000001">
    <property type="entry name" value="Non-ribosomal peptide synthetase"/>
    <property type="match status" value="1"/>
</dbReference>
<dbReference type="PROSITE" id="PS50075">
    <property type="entry name" value="CARRIER"/>
    <property type="match status" value="1"/>
</dbReference>
<dbReference type="FunFam" id="1.10.1200.10:FF:000005">
    <property type="entry name" value="Nonribosomal peptide synthetase 1"/>
    <property type="match status" value="1"/>
</dbReference>
<dbReference type="GO" id="GO:0031177">
    <property type="term" value="F:phosphopantetheine binding"/>
    <property type="evidence" value="ECO:0007669"/>
    <property type="project" value="TreeGrafter"/>
</dbReference>
<dbReference type="InterPro" id="IPR009081">
    <property type="entry name" value="PP-bd_ACP"/>
</dbReference>
<dbReference type="InterPro" id="IPR020845">
    <property type="entry name" value="AMP-binding_CS"/>
</dbReference>
<dbReference type="Proteomes" id="UP000254230">
    <property type="component" value="Unassembled WGS sequence"/>
</dbReference>
<sequence length="1942" mass="222535">MTLSRQNTSRFPLSDLQQGMLYHTLSSPRKSTYLVQKIIRFSEPVNLTALEKAWNSALARYPVLRSYFDSQESYYTHQCVEDECTVHLTCLDYSSKTYNANQIEHSLNEFLLEDADKGILLSKPPLMRLTCLIYNESLTYFIWSYHHALMGGPSTVQVLVDVILAYEAFKSGNTPNFKETPGGFYIPGTGENSSLVNEDLGRQYWQSIFAGSQASGHLPGIHEKRTSEHQILTARQSVYRFKLETNATTRLREIATQWNLTPSTFIFGAWGLLLSRYLNNPEVVFGTVRAYPQSLVKNHVGLYINTLPIKVTTEHQTVQSFLREIRQQYQNLEQFITIPLSKLQRWVGTHQSETLFETFVDFKKHSLNDTLKARLEHHWLNKYAYQHFDINYAFSLEAQEEDDCLIFDINYESTLFSSAMIQRYANHYLRTLLFLLDEPLARLEQLALVDSEELQELYRMSGHKNPVKNALQTILDDFDQTTQANPEKKILLDEHTELTARAAYQQSVMLAHVLHQKNNQQYTQQPVVAIFMERCAEIVVSILAIWRSGGAFLPLDIACPKSRIEYMLNHAGIKIIVTNTLTLKQHPYLRELDFTIVNVDEVFSGNHNLIIANQPVRAQLNDLAYVIYTSGTTGNPKGVMVEHKNLANYVQWFSTAAKLTDADVSFLMLPYFFDASYTNLFPALSLGNQLYIPSQNTLQDVCSTLSLIEKNKITYIKITPSFFRVIVRSSFCDAHQFSLTHLRLIILGGEPIDVEDVAQFRSHYPFIEFMNHYGPTEATVGCCATLINFDQYSYFKSVPVVGKPITGAFAAVVDPQMHLQPIEVIGELLIGGQGISRGYLANPELSAEQFVHHPAFPGEVLYKTGDLAYWLEDGNLKICSRKDAQIKIRGHRIESKEIEHAILETGIATSVELCKIRSSIGSDRLIAYIKPSETDPGAARDGVALSSWTEMYDQLYSRENQNELASFATSTWVSAYDHEKIPEAQMKEWQQAIIERIYQQKPGRVLEVGCGTGLILFGLKNKYTSYFGVDISSTAIDILSKKIAKFDVRHATLACAPAHKLGTLAELQDATFDTIILNSVVQYFPCLEYLEDVLTWCISKLTDSGVIIIGDVRDYRLAPTYYDSIFLANNINALHHFEARRNYQYARQVQEKELLIDPEYFVDLGTRINQCIRVDVLAKQGHTSNELNTWRYDVVMTVALLQQADQEKEPIKFYHYEPNTDMAIYFDVKDESFCIRGVPNSRLWSSYWTTAYLEGRVEENHNQHVPIALDTLYELAQQRGYILIPYMAMGFKDAETYLDLLFVKKGCTTRFSSLSGYHEAKNPVATKLSTRPMFAYQYQHQDIHALKTALAEKLPDYMIPQQFIFVPEIPITRNGKVDKARLINLGVTTEHARDVDHVPPRNEIEQQLVQIWQEVLRVEKIGVLDNFFSLGGDSILCIQFISKCRSVGLLIQLIDFIEQPTIAAIASQIKSSPLVKRKEIRPEGEVPLTPIQHWFFTRNLIHPQYYNQAFFVSVNGVFEQLALEHIFKTLVDQHDSLRLRYKQNTTGTWLQHYDFSDLAQLLQLENCSHLDDKEFREAFGKCQRQFNLEKGPLLAVAFRCHNEQTDILIALHHLVVDGVSWRILLEDLETGINAYKQGRAPKFGDKTDSYQMWAQVLEKSTQSAWFTNEYTYWKSLADRCREKQLICFTAQATTYTDIAQLVFKLSPEDTLTLTKILPEESGLRIHEILFAVYVLSLKEWRDGEAILLHMEGHGREVCIEGLDVSRTVGWFTSIFPVLIDLSVAEEKSADPLAIYQVIVQQLRELPNNGIGFGLLRTLRQGILPKWVKLLGDTKLKFNYLGQFQETQKSQTIKTTIKWSEATIAPENQPDYLLFLQALIHNGQLHAEFRYNSTAFKPEEMHLLMSIFQQGIHSLINYLNTKNVRYKNEFNIKNNDQFDTHEF</sequence>
<feature type="domain" description="Carrier" evidence="4">
    <location>
        <begin position="1399"/>
        <end position="1473"/>
    </location>
</feature>
<dbReference type="Gene3D" id="3.30.300.30">
    <property type="match status" value="2"/>
</dbReference>
<dbReference type="OrthoDB" id="9757559at2"/>
<dbReference type="InterPro" id="IPR036736">
    <property type="entry name" value="ACP-like_sf"/>
</dbReference>
<dbReference type="InterPro" id="IPR000873">
    <property type="entry name" value="AMP-dep_synth/lig_dom"/>
</dbReference>
<proteinExistence type="predicted"/>
<dbReference type="InterPro" id="IPR029063">
    <property type="entry name" value="SAM-dependent_MTases_sf"/>
</dbReference>
<dbReference type="Pfam" id="PF00550">
    <property type="entry name" value="PP-binding"/>
    <property type="match status" value="1"/>
</dbReference>
<evidence type="ECO:0000256" key="3">
    <source>
        <dbReference type="ARBA" id="ARBA00022553"/>
    </source>
</evidence>
<evidence type="ECO:0000313" key="7">
    <source>
        <dbReference type="Proteomes" id="UP000054639"/>
    </source>
</evidence>
<dbReference type="InterPro" id="IPR045851">
    <property type="entry name" value="AMP-bd_C_sf"/>
</dbReference>
<dbReference type="GO" id="GO:0003824">
    <property type="term" value="F:catalytic activity"/>
    <property type="evidence" value="ECO:0007669"/>
    <property type="project" value="InterPro"/>
</dbReference>
<accession>A0A378KWJ3</accession>
<dbReference type="Gene3D" id="3.30.559.10">
    <property type="entry name" value="Chloramphenicol acetyltransferase-like domain"/>
    <property type="match status" value="2"/>
</dbReference>
<dbReference type="PANTHER" id="PTHR45527">
    <property type="entry name" value="NONRIBOSOMAL PEPTIDE SYNTHETASE"/>
    <property type="match status" value="1"/>
</dbReference>
<reference evidence="5 7" key="1">
    <citation type="submission" date="2015-11" db="EMBL/GenBank/DDBJ databases">
        <title>Genomic analysis of 38 Legionella species identifies large and diverse effector repertoires.</title>
        <authorList>
            <person name="Burstein D."/>
            <person name="Amaro F."/>
            <person name="Zusman T."/>
            <person name="Lifshitz Z."/>
            <person name="Cohen O."/>
            <person name="Gilbert J.A."/>
            <person name="Pupko T."/>
            <person name="Shuman H.A."/>
            <person name="Segal G."/>
        </authorList>
    </citation>
    <scope>NUCLEOTIDE SEQUENCE [LARGE SCALE GENOMIC DNA]</scope>
    <source>
        <strain evidence="5 7">ATCC 49507</strain>
    </source>
</reference>
<dbReference type="InterPro" id="IPR042099">
    <property type="entry name" value="ANL_N_sf"/>
</dbReference>
<dbReference type="InterPro" id="IPR013217">
    <property type="entry name" value="Methyltransf_12"/>
</dbReference>
<dbReference type="GO" id="GO:0043041">
    <property type="term" value="P:amino acid activation for nonribosomal peptide biosynthetic process"/>
    <property type="evidence" value="ECO:0007669"/>
    <property type="project" value="TreeGrafter"/>
</dbReference>
<evidence type="ECO:0000256" key="1">
    <source>
        <dbReference type="ARBA" id="ARBA00001957"/>
    </source>
</evidence>
<gene>
    <name evidence="6" type="primary">cmdD_2</name>
    <name evidence="5" type="ORF">Lqua_2420</name>
    <name evidence="6" type="ORF">NCTC12376_02739</name>
</gene>
<dbReference type="RefSeq" id="WP_058474566.1">
    <property type="nucleotide sequence ID" value="NZ_CAAAIL010000001.1"/>
</dbReference>
<dbReference type="InterPro" id="IPR001242">
    <property type="entry name" value="Condensation_dom"/>
</dbReference>